<protein>
    <submittedName>
        <fullName evidence="3">Uncharacterized protein</fullName>
    </submittedName>
</protein>
<gene>
    <name evidence="3" type="ORF">PR048_020631</name>
</gene>
<reference evidence="3 4" key="1">
    <citation type="submission" date="2023-02" db="EMBL/GenBank/DDBJ databases">
        <title>LHISI_Scaffold_Assembly.</title>
        <authorList>
            <person name="Stuart O.P."/>
            <person name="Cleave R."/>
            <person name="Magrath M.J.L."/>
            <person name="Mikheyev A.S."/>
        </authorList>
    </citation>
    <scope>NUCLEOTIDE SEQUENCE [LARGE SCALE GENOMIC DNA]</scope>
    <source>
        <strain evidence="3">Daus_M_001</strain>
        <tissue evidence="3">Leg muscle</tissue>
    </source>
</reference>
<accession>A0ABQ9H6R9</accession>
<sequence>MQGQLQEPRAENWRALKGTASSFRLCVETGSGAEGGGRGQRNAAGRRCSWSEGSRGRSSVIALLGGAVVSLGEPSYIFMFLLTFHYLLALVGHARCGMPQLHYHSLLHQSLFLPDFRPSLGRASGAVPYTWAYPFSDWPHEALGTGLARLIGCFLVWGLRSQQHTIQTEILDRARVELELELLREISRAVASLAGGPRDIVAPGVLRAASEKRVWSSAGMKGRGKRETPRKPVDQRHRPSQFPHAKIRGDPAGDRTWIALVGGEPANRSATVAPSLHEAEEYPGSRTLAGLQKSVNRLYCIDVMERHWNEGGGGNGRSPRKPRQPTASSGTIPTCENPVNPAGDRARFALVGGERIDWEQEQVRAVAEKYRFSSSLALSSADGMHDEVLTKKVTCHGLVKEVAPYGRARPCIEATVTERLALLASQQGDPGSIPGRLTPDFRVWESCRTMPLIGGFSRGSPVSPAPSFRRCSIFTSITLIGSEDLDVKSRPNLFTALAPPNMERRRNEGVGETGGPRENPSANGIVRHDSHLRKPGDPARD</sequence>
<evidence type="ECO:0000256" key="2">
    <source>
        <dbReference type="SAM" id="Phobius"/>
    </source>
</evidence>
<feature type="region of interest" description="Disordered" evidence="1">
    <location>
        <begin position="217"/>
        <end position="249"/>
    </location>
</feature>
<name>A0ABQ9H6R9_9NEOP</name>
<proteinExistence type="predicted"/>
<feature type="region of interest" description="Disordered" evidence="1">
    <location>
        <begin position="499"/>
        <end position="541"/>
    </location>
</feature>
<dbReference type="EMBL" id="JARBHB010000007">
    <property type="protein sequence ID" value="KAJ8880009.1"/>
    <property type="molecule type" value="Genomic_DNA"/>
</dbReference>
<evidence type="ECO:0000256" key="1">
    <source>
        <dbReference type="SAM" id="MobiDB-lite"/>
    </source>
</evidence>
<keyword evidence="2" id="KW-1133">Transmembrane helix</keyword>
<feature type="compositionally biased region" description="Polar residues" evidence="1">
    <location>
        <begin position="325"/>
        <end position="334"/>
    </location>
</feature>
<keyword evidence="2" id="KW-0472">Membrane</keyword>
<feature type="compositionally biased region" description="Basic and acidic residues" evidence="1">
    <location>
        <begin position="526"/>
        <end position="541"/>
    </location>
</feature>
<feature type="region of interest" description="Disordered" evidence="1">
    <location>
        <begin position="310"/>
        <end position="339"/>
    </location>
</feature>
<dbReference type="Proteomes" id="UP001159363">
    <property type="component" value="Chromosome 6"/>
</dbReference>
<comment type="caution">
    <text evidence="3">The sequence shown here is derived from an EMBL/GenBank/DDBJ whole genome shotgun (WGS) entry which is preliminary data.</text>
</comment>
<evidence type="ECO:0000313" key="3">
    <source>
        <dbReference type="EMBL" id="KAJ8880009.1"/>
    </source>
</evidence>
<keyword evidence="2" id="KW-0812">Transmembrane</keyword>
<keyword evidence="4" id="KW-1185">Reference proteome</keyword>
<organism evidence="3 4">
    <name type="scientific">Dryococelus australis</name>
    <dbReference type="NCBI Taxonomy" id="614101"/>
    <lineage>
        <taxon>Eukaryota</taxon>
        <taxon>Metazoa</taxon>
        <taxon>Ecdysozoa</taxon>
        <taxon>Arthropoda</taxon>
        <taxon>Hexapoda</taxon>
        <taxon>Insecta</taxon>
        <taxon>Pterygota</taxon>
        <taxon>Neoptera</taxon>
        <taxon>Polyneoptera</taxon>
        <taxon>Phasmatodea</taxon>
        <taxon>Verophasmatodea</taxon>
        <taxon>Anareolatae</taxon>
        <taxon>Phasmatidae</taxon>
        <taxon>Eurycanthinae</taxon>
        <taxon>Dryococelus</taxon>
    </lineage>
</organism>
<feature type="region of interest" description="Disordered" evidence="1">
    <location>
        <begin position="33"/>
        <end position="53"/>
    </location>
</feature>
<feature type="compositionally biased region" description="Basic and acidic residues" evidence="1">
    <location>
        <begin position="225"/>
        <end position="237"/>
    </location>
</feature>
<evidence type="ECO:0000313" key="4">
    <source>
        <dbReference type="Proteomes" id="UP001159363"/>
    </source>
</evidence>
<feature type="transmembrane region" description="Helical" evidence="2">
    <location>
        <begin position="60"/>
        <end position="88"/>
    </location>
</feature>